<sequence length="154" mass="17719">MTSWINGKKHAPSSDAAAYAEWKEDNCLVQSWLLNSMTKPVRALFEHGDTAFDIWEAARKTYTVTQNSSWLFQLRRQSILTCQNDESVKVFYEKLHAVWQKIDCMHPHEFNRILALCPVSPSLEAYVMVMEEDTRQSPILGRGSMALKVDPARQ</sequence>
<protein>
    <recommendedName>
        <fullName evidence="3">Retrotransposon gag domain-containing protein</fullName>
    </recommendedName>
</protein>
<reference evidence="1 2" key="1">
    <citation type="submission" date="2020-05" db="EMBL/GenBank/DDBJ databases">
        <authorList>
            <person name="Campoy J."/>
            <person name="Schneeberger K."/>
            <person name="Spophaly S."/>
        </authorList>
    </citation>
    <scope>NUCLEOTIDE SEQUENCE [LARGE SCALE GENOMIC DNA]</scope>
    <source>
        <strain evidence="1">PruArmRojPasFocal</strain>
    </source>
</reference>
<dbReference type="PANTHER" id="PTHR37610">
    <property type="entry name" value="CCHC-TYPE DOMAIN-CONTAINING PROTEIN"/>
    <property type="match status" value="1"/>
</dbReference>
<gene>
    <name evidence="1" type="ORF">CURHAP_LOCUS1786</name>
</gene>
<proteinExistence type="predicted"/>
<evidence type="ECO:0008006" key="3">
    <source>
        <dbReference type="Google" id="ProtNLM"/>
    </source>
</evidence>
<dbReference type="Proteomes" id="UP000507222">
    <property type="component" value="Unassembled WGS sequence"/>
</dbReference>
<dbReference type="Pfam" id="PF14223">
    <property type="entry name" value="Retrotran_gag_2"/>
    <property type="match status" value="1"/>
</dbReference>
<evidence type="ECO:0000313" key="1">
    <source>
        <dbReference type="EMBL" id="CAB4262517.1"/>
    </source>
</evidence>
<evidence type="ECO:0000313" key="2">
    <source>
        <dbReference type="Proteomes" id="UP000507222"/>
    </source>
</evidence>
<accession>A0A6J5TH45</accession>
<dbReference type="AlphaFoldDB" id="A0A6J5TH45"/>
<organism evidence="1 2">
    <name type="scientific">Prunus armeniaca</name>
    <name type="common">Apricot</name>
    <name type="synonym">Armeniaca vulgaris</name>
    <dbReference type="NCBI Taxonomy" id="36596"/>
    <lineage>
        <taxon>Eukaryota</taxon>
        <taxon>Viridiplantae</taxon>
        <taxon>Streptophyta</taxon>
        <taxon>Embryophyta</taxon>
        <taxon>Tracheophyta</taxon>
        <taxon>Spermatophyta</taxon>
        <taxon>Magnoliopsida</taxon>
        <taxon>eudicotyledons</taxon>
        <taxon>Gunneridae</taxon>
        <taxon>Pentapetalae</taxon>
        <taxon>rosids</taxon>
        <taxon>fabids</taxon>
        <taxon>Rosales</taxon>
        <taxon>Rosaceae</taxon>
        <taxon>Amygdaloideae</taxon>
        <taxon>Amygdaleae</taxon>
        <taxon>Prunus</taxon>
    </lineage>
</organism>
<dbReference type="PANTHER" id="PTHR37610:SF75">
    <property type="entry name" value="RETROTRANSPOSON COPIA-LIKE N-TERMINAL DOMAIN-CONTAINING PROTEIN"/>
    <property type="match status" value="1"/>
</dbReference>
<dbReference type="EMBL" id="CAEKDK010000001">
    <property type="protein sequence ID" value="CAB4262517.1"/>
    <property type="molecule type" value="Genomic_DNA"/>
</dbReference>
<name>A0A6J5TH45_PRUAR</name>